<gene>
    <name evidence="5" type="ORF">BGL52_01740</name>
    <name evidence="6" type="ORF">RWA16_01735</name>
</gene>
<evidence type="ECO:0000313" key="6">
    <source>
        <dbReference type="EMBL" id="WNX27898.1"/>
    </source>
</evidence>
<evidence type="ECO:0000256" key="2">
    <source>
        <dbReference type="ARBA" id="ARBA00022679"/>
    </source>
</evidence>
<evidence type="ECO:0000313" key="5">
    <source>
        <dbReference type="EMBL" id="ARY90549.1"/>
    </source>
</evidence>
<evidence type="ECO:0000256" key="1">
    <source>
        <dbReference type="ARBA" id="ARBA00006284"/>
    </source>
</evidence>
<dbReference type="Proteomes" id="UP000195609">
    <property type="component" value="Chromosome"/>
</dbReference>
<dbReference type="PANTHER" id="PTHR21599:SF0">
    <property type="entry name" value="GLYCERATE KINASE"/>
    <property type="match status" value="1"/>
</dbReference>
<dbReference type="EC" id="2.7.1.31" evidence="6"/>
<organism evidence="5 7">
    <name type="scientific">Lacticaseibacillus casei</name>
    <name type="common">Lactobacillus casei</name>
    <dbReference type="NCBI Taxonomy" id="1582"/>
    <lineage>
        <taxon>Bacteria</taxon>
        <taxon>Bacillati</taxon>
        <taxon>Bacillota</taxon>
        <taxon>Bacilli</taxon>
        <taxon>Lactobacillales</taxon>
        <taxon>Lactobacillaceae</taxon>
        <taxon>Lacticaseibacillus</taxon>
    </lineage>
</organism>
<keyword evidence="8" id="KW-1185">Reference proteome</keyword>
<dbReference type="RefSeq" id="WP_087911473.1">
    <property type="nucleotide sequence ID" value="NZ_CP017065.1"/>
</dbReference>
<dbReference type="AlphaFoldDB" id="A0AAN1C6L4"/>
<dbReference type="InterPro" id="IPR036129">
    <property type="entry name" value="Glycerate_kinase_sf"/>
</dbReference>
<dbReference type="PIRSF" id="PIRSF006078">
    <property type="entry name" value="GlxK"/>
    <property type="match status" value="1"/>
</dbReference>
<evidence type="ECO:0000256" key="4">
    <source>
        <dbReference type="PIRNR" id="PIRNR006078"/>
    </source>
</evidence>
<dbReference type="InterPro" id="IPR018197">
    <property type="entry name" value="Glycerate_kinase_RE-like"/>
</dbReference>
<dbReference type="InterPro" id="IPR004381">
    <property type="entry name" value="Glycerate_kinase"/>
</dbReference>
<protein>
    <submittedName>
        <fullName evidence="6">Glycerate kinase</fullName>
        <ecNumber evidence="6">2.7.1.31</ecNumber>
    </submittedName>
</protein>
<dbReference type="Proteomes" id="UP001303564">
    <property type="component" value="Chromosome"/>
</dbReference>
<proteinExistence type="inferred from homology"/>
<dbReference type="Pfam" id="PF02595">
    <property type="entry name" value="Gly_kinase"/>
    <property type="match status" value="1"/>
</dbReference>
<dbReference type="GO" id="GO:0031388">
    <property type="term" value="P:organic acid phosphorylation"/>
    <property type="evidence" value="ECO:0007669"/>
    <property type="project" value="UniProtKB-UniRule"/>
</dbReference>
<dbReference type="EMBL" id="CP017065">
    <property type="protein sequence ID" value="ARY90549.1"/>
    <property type="molecule type" value="Genomic_DNA"/>
</dbReference>
<dbReference type="SUPFAM" id="SSF110738">
    <property type="entry name" value="Glycerate kinase I"/>
    <property type="match status" value="1"/>
</dbReference>
<dbReference type="EMBL" id="CP136128">
    <property type="protein sequence ID" value="WNX27898.1"/>
    <property type="molecule type" value="Genomic_DNA"/>
</dbReference>
<dbReference type="InterPro" id="IPR018193">
    <property type="entry name" value="Glyc_kinase_flavodox-like_fold"/>
</dbReference>
<dbReference type="NCBIfam" id="TIGR00045">
    <property type="entry name" value="glycerate kinase"/>
    <property type="match status" value="1"/>
</dbReference>
<dbReference type="GO" id="GO:0008887">
    <property type="term" value="F:glycerate kinase activity"/>
    <property type="evidence" value="ECO:0007669"/>
    <property type="project" value="UniProtKB-UniRule"/>
</dbReference>
<reference evidence="5 7" key="1">
    <citation type="journal article" date="2017" name="Front. Immunol.">
        <title>Complete Genome Sequence of Lactobacillus casei LC5, a Potential Probiotics for Atopic Dermatitis.</title>
        <authorList>
            <person name="Kang J."/>
            <person name="Chung W.H."/>
            <person name="Lim T.J."/>
            <person name="Whon T.W."/>
            <person name="Lim S."/>
            <person name="Nam Y.D."/>
        </authorList>
    </citation>
    <scope>NUCLEOTIDE SEQUENCE [LARGE SCALE GENOMIC DNA]</scope>
    <source>
        <strain evidence="5 7">LC5</strain>
    </source>
</reference>
<evidence type="ECO:0000313" key="7">
    <source>
        <dbReference type="Proteomes" id="UP000195609"/>
    </source>
</evidence>
<evidence type="ECO:0000313" key="8">
    <source>
        <dbReference type="Proteomes" id="UP001303564"/>
    </source>
</evidence>
<dbReference type="Gene3D" id="3.90.1510.10">
    <property type="entry name" value="Glycerate kinase, domain 2"/>
    <property type="match status" value="1"/>
</dbReference>
<keyword evidence="3 4" id="KW-0418">Kinase</keyword>
<evidence type="ECO:0000256" key="3">
    <source>
        <dbReference type="ARBA" id="ARBA00022777"/>
    </source>
</evidence>
<name>A0AAN1C6L4_LACCA</name>
<accession>A0AAN1C6L4</accession>
<reference evidence="6 8" key="2">
    <citation type="submission" date="2023-09" db="EMBL/GenBank/DDBJ databases">
        <title>Genomic characteristic of L. casei group strains isolated from clinical sources.</title>
        <authorList>
            <person name="Jarocki P."/>
        </authorList>
    </citation>
    <scope>NUCLEOTIDE SEQUENCE [LARGE SCALE GENOMIC DNA]</scope>
    <source>
        <strain evidence="6 8">LMG 24099</strain>
    </source>
</reference>
<comment type="similarity">
    <text evidence="1 4">Belongs to the glycerate kinase type-1 family.</text>
</comment>
<keyword evidence="2 4" id="KW-0808">Transferase</keyword>
<dbReference type="Gene3D" id="3.40.50.10350">
    <property type="entry name" value="Glycerate kinase, domain 1"/>
    <property type="match status" value="1"/>
</dbReference>
<dbReference type="PANTHER" id="PTHR21599">
    <property type="entry name" value="GLYCERATE KINASE"/>
    <property type="match status" value="1"/>
</dbReference>
<sequence length="374" mass="39636">MKALVAIDSFKGSFTSSEAAKVVAKAFEEQKILCDRVVVADGGEGTTEALLKAYPSGVLKKTYVHSPSGNEIRAQYGWINTSKTAIIEAAEASGLKFVEHNGQYLNPLKTSSFGTGELIRQAICHGARHVIVGLGGSGTNDAGMGCLEALGFQFFDRRGVTLQGNAENLAKIVRIDSKQTILQRVEVTACTDVRCPLTGSNGATYIFGMQKGVRRDQLASLDQSIAHFARLMDPKEKGMIAGDGAAGGLGFALRVAGATLTSGLAFVAKQVQLEKRIANVDIVITGEGSLDQQSLKGKAPIQIAQIAKTYRKPCIAFVGQQKIPLKIAQVAGLSSVFPIVDHTMDLHSAMIDGLANLQHTGERVAALIHALDSD</sequence>